<dbReference type="STRING" id="869754.A0A1A0HDU5"/>
<keyword evidence="3" id="KW-1185">Reference proteome</keyword>
<evidence type="ECO:0000259" key="1">
    <source>
        <dbReference type="Pfam" id="PF05347"/>
    </source>
</evidence>
<feature type="domain" description="Complex 1 LYR protein" evidence="1">
    <location>
        <begin position="29"/>
        <end position="79"/>
    </location>
</feature>
<evidence type="ECO:0000313" key="2">
    <source>
        <dbReference type="EMBL" id="OBA22264.1"/>
    </source>
</evidence>
<proteinExistence type="predicted"/>
<evidence type="ECO:0000313" key="3">
    <source>
        <dbReference type="Proteomes" id="UP000092555"/>
    </source>
</evidence>
<dbReference type="EMBL" id="LXTC01000002">
    <property type="protein sequence ID" value="OBA22264.1"/>
    <property type="molecule type" value="Genomic_DNA"/>
</dbReference>
<dbReference type="Pfam" id="PF05347">
    <property type="entry name" value="Complex1_LYR"/>
    <property type="match status" value="1"/>
</dbReference>
<gene>
    <name evidence="2" type="ORF">METBIDRAFT_40322</name>
</gene>
<dbReference type="RefSeq" id="XP_018712760.1">
    <property type="nucleotide sequence ID" value="XM_018857259.1"/>
</dbReference>
<sequence length="95" mass="11222">MAVRFTQLSRFYSLKTKNILSLEEFIFRQNVLSTYRSLMRIIYKHHERAGLAQYAREEFRMNAKETELTTRKYLLQTGIAKVNDMANVMGINAKL</sequence>
<protein>
    <recommendedName>
        <fullName evidence="1">Complex 1 LYR protein domain-containing protein</fullName>
    </recommendedName>
</protein>
<dbReference type="OrthoDB" id="74240at2759"/>
<dbReference type="Proteomes" id="UP000092555">
    <property type="component" value="Unassembled WGS sequence"/>
</dbReference>
<organism evidence="2 3">
    <name type="scientific">Metschnikowia bicuspidata var. bicuspidata NRRL YB-4993</name>
    <dbReference type="NCBI Taxonomy" id="869754"/>
    <lineage>
        <taxon>Eukaryota</taxon>
        <taxon>Fungi</taxon>
        <taxon>Dikarya</taxon>
        <taxon>Ascomycota</taxon>
        <taxon>Saccharomycotina</taxon>
        <taxon>Pichiomycetes</taxon>
        <taxon>Metschnikowiaceae</taxon>
        <taxon>Metschnikowia</taxon>
    </lineage>
</organism>
<dbReference type="GeneID" id="30030235"/>
<name>A0A1A0HDU5_9ASCO</name>
<reference evidence="2 3" key="1">
    <citation type="submission" date="2016-05" db="EMBL/GenBank/DDBJ databases">
        <title>Comparative genomics of biotechnologically important yeasts.</title>
        <authorList>
            <consortium name="DOE Joint Genome Institute"/>
            <person name="Riley R."/>
            <person name="Haridas S."/>
            <person name="Wolfe K.H."/>
            <person name="Lopes M.R."/>
            <person name="Hittinger C.T."/>
            <person name="Goker M."/>
            <person name="Salamov A."/>
            <person name="Wisecaver J."/>
            <person name="Long T.M."/>
            <person name="Aerts A.L."/>
            <person name="Barry K."/>
            <person name="Choi C."/>
            <person name="Clum A."/>
            <person name="Coughlan A.Y."/>
            <person name="Deshpande S."/>
            <person name="Douglass A.P."/>
            <person name="Hanson S.J."/>
            <person name="Klenk H.-P."/>
            <person name="LaButti K."/>
            <person name="Lapidus A."/>
            <person name="Lindquist E."/>
            <person name="Lipzen A."/>
            <person name="Meier-kolthoff J.P."/>
            <person name="Ohm R.A."/>
            <person name="Otillar R.P."/>
            <person name="Pangilinan J."/>
            <person name="Peng Y."/>
            <person name="Rokas A."/>
            <person name="Rosa C.A."/>
            <person name="Scheuner C."/>
            <person name="Sibirny A.A."/>
            <person name="Slot J.C."/>
            <person name="Stielow J.B."/>
            <person name="Sun H."/>
            <person name="Kurtzman C.P."/>
            <person name="Blackwell M."/>
            <person name="Grigoriev I.V."/>
            <person name="Jeffries T.W."/>
        </authorList>
    </citation>
    <scope>NUCLEOTIDE SEQUENCE [LARGE SCALE GENOMIC DNA]</scope>
    <source>
        <strain evidence="2 3">NRRL YB-4993</strain>
    </source>
</reference>
<dbReference type="InterPro" id="IPR008011">
    <property type="entry name" value="Complex1_LYR_dom"/>
</dbReference>
<comment type="caution">
    <text evidence="2">The sequence shown here is derived from an EMBL/GenBank/DDBJ whole genome shotgun (WGS) entry which is preliminary data.</text>
</comment>
<accession>A0A1A0HDU5</accession>
<dbReference type="AlphaFoldDB" id="A0A1A0HDU5"/>